<dbReference type="GeneID" id="54283172"/>
<gene>
    <name evidence="2" type="ORF">BU24DRAFT_406692</name>
</gene>
<dbReference type="SUPFAM" id="SSF55486">
    <property type="entry name" value="Metalloproteases ('zincins'), catalytic domain"/>
    <property type="match status" value="1"/>
</dbReference>
<organism evidence="2 3">
    <name type="scientific">Aaosphaeria arxii CBS 175.79</name>
    <dbReference type="NCBI Taxonomy" id="1450172"/>
    <lineage>
        <taxon>Eukaryota</taxon>
        <taxon>Fungi</taxon>
        <taxon>Dikarya</taxon>
        <taxon>Ascomycota</taxon>
        <taxon>Pezizomycotina</taxon>
        <taxon>Dothideomycetes</taxon>
        <taxon>Pleosporomycetidae</taxon>
        <taxon>Pleosporales</taxon>
        <taxon>Pleosporales incertae sedis</taxon>
        <taxon>Aaosphaeria</taxon>
    </lineage>
</organism>
<keyword evidence="3" id="KW-1185">Reference proteome</keyword>
<dbReference type="EMBL" id="ML978067">
    <property type="protein sequence ID" value="KAF2020100.1"/>
    <property type="molecule type" value="Genomic_DNA"/>
</dbReference>
<evidence type="ECO:0008006" key="4">
    <source>
        <dbReference type="Google" id="ProtNLM"/>
    </source>
</evidence>
<evidence type="ECO:0000256" key="1">
    <source>
        <dbReference type="SAM" id="SignalP"/>
    </source>
</evidence>
<name>A0A6A5Y5P4_9PLEO</name>
<dbReference type="OrthoDB" id="3798277at2759"/>
<protein>
    <recommendedName>
        <fullName evidence="4">Lysine-specific metallo-endopeptidase domain-containing protein</fullName>
    </recommendedName>
</protein>
<dbReference type="RefSeq" id="XP_033388439.1">
    <property type="nucleotide sequence ID" value="XM_033525775.1"/>
</dbReference>
<reference evidence="2" key="1">
    <citation type="journal article" date="2020" name="Stud. Mycol.">
        <title>101 Dothideomycetes genomes: a test case for predicting lifestyles and emergence of pathogens.</title>
        <authorList>
            <person name="Haridas S."/>
            <person name="Albert R."/>
            <person name="Binder M."/>
            <person name="Bloem J."/>
            <person name="Labutti K."/>
            <person name="Salamov A."/>
            <person name="Andreopoulos B."/>
            <person name="Baker S."/>
            <person name="Barry K."/>
            <person name="Bills G."/>
            <person name="Bluhm B."/>
            <person name="Cannon C."/>
            <person name="Castanera R."/>
            <person name="Culley D."/>
            <person name="Daum C."/>
            <person name="Ezra D."/>
            <person name="Gonzalez J."/>
            <person name="Henrissat B."/>
            <person name="Kuo A."/>
            <person name="Liang C."/>
            <person name="Lipzen A."/>
            <person name="Lutzoni F."/>
            <person name="Magnuson J."/>
            <person name="Mondo S."/>
            <person name="Nolan M."/>
            <person name="Ohm R."/>
            <person name="Pangilinan J."/>
            <person name="Park H.-J."/>
            <person name="Ramirez L."/>
            <person name="Alfaro M."/>
            <person name="Sun H."/>
            <person name="Tritt A."/>
            <person name="Yoshinaga Y."/>
            <person name="Zwiers L.-H."/>
            <person name="Turgeon B."/>
            <person name="Goodwin S."/>
            <person name="Spatafora J."/>
            <person name="Crous P."/>
            <person name="Grigoriev I."/>
        </authorList>
    </citation>
    <scope>NUCLEOTIDE SEQUENCE</scope>
    <source>
        <strain evidence="2">CBS 175.79</strain>
    </source>
</reference>
<feature type="chain" id="PRO_5025614978" description="Lysine-specific metallo-endopeptidase domain-containing protein" evidence="1">
    <location>
        <begin position="19"/>
        <end position="389"/>
    </location>
</feature>
<evidence type="ECO:0000313" key="3">
    <source>
        <dbReference type="Proteomes" id="UP000799778"/>
    </source>
</evidence>
<sequence length="389" mass="44933">MFSTWIFSALFVSLFAVASPIGQSQRSQANVRVGYHLDELEYAFRGIYWREAFRPDICDDRQPLMIINAFYGAQKMMENAVNPSTVLTRSYAWSRYFGFRNYWLQSDQYTQNQFEVLQSPGSRLNLGRASSNIDHKYTIIFCPYFFDGPLRYLEDRSQKQKPSSEIAFLDTYERAVAHELMHVDDFGYEEHIGDQVETFNGDGQWRHIYGESNCREYAHMKSPKANLGVVLNACEADNYSWFFLYYYYEILWHWRSLSQSNMLEPGILNRTGDNEKENLAATNLPKNAGHNEELSEKCHRMDKEDEFGNSTFACEYTSLNFTERVFTADTPLLSEGGCDLSHECHTSLDQLVHPNCTCKCNRGRPTSLSDERCKGYAGDLPVWSEAADS</sequence>
<accession>A0A6A5Y5P4</accession>
<dbReference type="GO" id="GO:0008237">
    <property type="term" value="F:metallopeptidase activity"/>
    <property type="evidence" value="ECO:0007669"/>
    <property type="project" value="InterPro"/>
</dbReference>
<keyword evidence="1" id="KW-0732">Signal</keyword>
<feature type="signal peptide" evidence="1">
    <location>
        <begin position="1"/>
        <end position="18"/>
    </location>
</feature>
<proteinExistence type="predicted"/>
<dbReference type="Proteomes" id="UP000799778">
    <property type="component" value="Unassembled WGS sequence"/>
</dbReference>
<evidence type="ECO:0000313" key="2">
    <source>
        <dbReference type="EMBL" id="KAF2020100.1"/>
    </source>
</evidence>
<dbReference type="AlphaFoldDB" id="A0A6A5Y5P4"/>
<dbReference type="InterPro" id="IPR024079">
    <property type="entry name" value="MetalloPept_cat_dom_sf"/>
</dbReference>
<dbReference type="Gene3D" id="3.40.390.10">
    <property type="entry name" value="Collagenase (Catalytic Domain)"/>
    <property type="match status" value="1"/>
</dbReference>